<dbReference type="InterPro" id="IPR007011">
    <property type="entry name" value="LEA_SMP_dom"/>
</dbReference>
<protein>
    <recommendedName>
        <fullName evidence="4">SMP domain-containing protein</fullName>
    </recommendedName>
</protein>
<evidence type="ECO:0000256" key="2">
    <source>
        <dbReference type="ARBA" id="ARBA00022737"/>
    </source>
</evidence>
<accession>A0A371I067</accession>
<comment type="caution">
    <text evidence="5">The sequence shown here is derived from an EMBL/GenBank/DDBJ whole genome shotgun (WGS) entry which is preliminary data.</text>
</comment>
<name>A0A371I067_MUCPR</name>
<evidence type="ECO:0000313" key="5">
    <source>
        <dbReference type="EMBL" id="RDY08422.1"/>
    </source>
</evidence>
<evidence type="ECO:0000259" key="4">
    <source>
        <dbReference type="Pfam" id="PF04927"/>
    </source>
</evidence>
<organism evidence="5 6">
    <name type="scientific">Mucuna pruriens</name>
    <name type="common">Velvet bean</name>
    <name type="synonym">Dolichos pruriens</name>
    <dbReference type="NCBI Taxonomy" id="157652"/>
    <lineage>
        <taxon>Eukaryota</taxon>
        <taxon>Viridiplantae</taxon>
        <taxon>Streptophyta</taxon>
        <taxon>Embryophyta</taxon>
        <taxon>Tracheophyta</taxon>
        <taxon>Spermatophyta</taxon>
        <taxon>Magnoliopsida</taxon>
        <taxon>eudicotyledons</taxon>
        <taxon>Gunneridae</taxon>
        <taxon>Pentapetalae</taxon>
        <taxon>rosids</taxon>
        <taxon>fabids</taxon>
        <taxon>Fabales</taxon>
        <taxon>Fabaceae</taxon>
        <taxon>Papilionoideae</taxon>
        <taxon>50 kb inversion clade</taxon>
        <taxon>NPAAA clade</taxon>
        <taxon>indigoferoid/millettioid clade</taxon>
        <taxon>Phaseoleae</taxon>
        <taxon>Mucuna</taxon>
    </lineage>
</organism>
<dbReference type="Proteomes" id="UP000257109">
    <property type="component" value="Unassembled WGS sequence"/>
</dbReference>
<dbReference type="AlphaFoldDB" id="A0A371I067"/>
<feature type="non-terminal residue" evidence="5">
    <location>
        <position position="1"/>
    </location>
</feature>
<dbReference type="Pfam" id="PF04927">
    <property type="entry name" value="SMP"/>
    <property type="match status" value="3"/>
</dbReference>
<feature type="region of interest" description="Disordered" evidence="3">
    <location>
        <begin position="229"/>
        <end position="264"/>
    </location>
</feature>
<evidence type="ECO:0000313" key="6">
    <source>
        <dbReference type="Proteomes" id="UP000257109"/>
    </source>
</evidence>
<feature type="domain" description="SMP" evidence="4">
    <location>
        <begin position="16"/>
        <end position="70"/>
    </location>
</feature>
<dbReference type="InterPro" id="IPR042971">
    <property type="entry name" value="LEA_SMP"/>
</dbReference>
<comment type="similarity">
    <text evidence="1">Belongs to the LEA type SMP family.</text>
</comment>
<gene>
    <name evidence="5" type="ORF">CR513_07346</name>
</gene>
<reference evidence="5" key="1">
    <citation type="submission" date="2018-05" db="EMBL/GenBank/DDBJ databases">
        <title>Draft genome of Mucuna pruriens seed.</title>
        <authorList>
            <person name="Nnadi N.E."/>
            <person name="Vos R."/>
            <person name="Hasami M.H."/>
            <person name="Devisetty U.K."/>
            <person name="Aguiy J.C."/>
        </authorList>
    </citation>
    <scope>NUCLEOTIDE SEQUENCE [LARGE SCALE GENOMIC DNA]</scope>
    <source>
        <strain evidence="5">JCA_2017</strain>
    </source>
</reference>
<evidence type="ECO:0000256" key="3">
    <source>
        <dbReference type="SAM" id="MobiDB-lite"/>
    </source>
</evidence>
<dbReference type="EMBL" id="QJKJ01001276">
    <property type="protein sequence ID" value="RDY08422.1"/>
    <property type="molecule type" value="Genomic_DNA"/>
</dbReference>
<keyword evidence="2" id="KW-0677">Repeat</keyword>
<feature type="compositionally biased region" description="Basic and acidic residues" evidence="3">
    <location>
        <begin position="232"/>
        <end position="243"/>
    </location>
</feature>
<dbReference type="OrthoDB" id="2014755at2759"/>
<feature type="domain" description="SMP" evidence="4">
    <location>
        <begin position="153"/>
        <end position="211"/>
    </location>
</feature>
<feature type="domain" description="SMP" evidence="4">
    <location>
        <begin position="218"/>
        <end position="276"/>
    </location>
</feature>
<keyword evidence="6" id="KW-1185">Reference proteome</keyword>
<dbReference type="STRING" id="157652.A0A371I067"/>
<dbReference type="PANTHER" id="PTHR31174:SF34">
    <property type="entry name" value="LATE EMBRYOGENESIS ABUNDANT PROTEIN 47"/>
    <property type="match status" value="1"/>
</dbReference>
<evidence type="ECO:0000256" key="1">
    <source>
        <dbReference type="ARBA" id="ARBA00010733"/>
    </source>
</evidence>
<sequence length="278" mass="29108">MSQRQPRREDHKEEGIKYGDVFNVEGDLANKKVAPVDAAMMEKAENAMLGKIQKGGAAAAMQSAAAKNERDGVVSHSDMSNIAADGGISITETDLSGRQVISESVGGQVVHRLEEKERKIYKLVEVVEQFSKKSPLNSMAPPNLAQDIGSGGITIGEALEATVLTAGKKAVEWSDAAAIQAAEVRATGRTNIVPGGVAAAAQSAATLNARATKEEEKTRLEDILVDATSKLPADRPATRRDAEGVTGAEMRNDPNLTTHPGGVSASVAAAARLNQSTN</sequence>
<proteinExistence type="inferred from homology"/>
<dbReference type="PANTHER" id="PTHR31174">
    <property type="entry name" value="SEED MATURATION FAMILY PROTEIN"/>
    <property type="match status" value="1"/>
</dbReference>